<evidence type="ECO:0000259" key="1">
    <source>
        <dbReference type="Pfam" id="PF04965"/>
    </source>
</evidence>
<name>A0ABV3G1M2_9NOCA</name>
<gene>
    <name evidence="2" type="ORF">AB0I48_28825</name>
</gene>
<evidence type="ECO:0000313" key="2">
    <source>
        <dbReference type="EMBL" id="MEV0711572.1"/>
    </source>
</evidence>
<protein>
    <submittedName>
        <fullName evidence="2">GPW/gp25 family protein</fullName>
    </submittedName>
</protein>
<organism evidence="2 3">
    <name type="scientific">Nocardia aurea</name>
    <dbReference type="NCBI Taxonomy" id="2144174"/>
    <lineage>
        <taxon>Bacteria</taxon>
        <taxon>Bacillati</taxon>
        <taxon>Actinomycetota</taxon>
        <taxon>Actinomycetes</taxon>
        <taxon>Mycobacteriales</taxon>
        <taxon>Nocardiaceae</taxon>
        <taxon>Nocardia</taxon>
    </lineage>
</organism>
<dbReference type="InterPro" id="IPR007048">
    <property type="entry name" value="IraD/Gp25-like"/>
</dbReference>
<feature type="domain" description="IraD/Gp25-like" evidence="1">
    <location>
        <begin position="26"/>
        <end position="114"/>
    </location>
</feature>
<evidence type="ECO:0000313" key="3">
    <source>
        <dbReference type="Proteomes" id="UP001551695"/>
    </source>
</evidence>
<sequence>MSDPDVYGRGVSWPFRLGLSGVAESSGVARVEESIRILLGTRRGERAMRPDFGCDLGTLVFAPNNTATANLARFHVEDCLRKWEPRIELVEVRVDNDNHNGLLLVTVIYRLRASAEVRNLVYPFSLERVR</sequence>
<dbReference type="RefSeq" id="WP_357788053.1">
    <property type="nucleotide sequence ID" value="NZ_JBFAKC010000016.1"/>
</dbReference>
<keyword evidence="3" id="KW-1185">Reference proteome</keyword>
<dbReference type="SUPFAM" id="SSF160719">
    <property type="entry name" value="gpW/gp25-like"/>
    <property type="match status" value="1"/>
</dbReference>
<dbReference type="Proteomes" id="UP001551695">
    <property type="component" value="Unassembled WGS sequence"/>
</dbReference>
<dbReference type="Gene3D" id="3.10.450.40">
    <property type="match status" value="1"/>
</dbReference>
<accession>A0ABV3G1M2</accession>
<reference evidence="2 3" key="1">
    <citation type="submission" date="2024-06" db="EMBL/GenBank/DDBJ databases">
        <title>The Natural Products Discovery Center: Release of the First 8490 Sequenced Strains for Exploring Actinobacteria Biosynthetic Diversity.</title>
        <authorList>
            <person name="Kalkreuter E."/>
            <person name="Kautsar S.A."/>
            <person name="Yang D."/>
            <person name="Bader C.D."/>
            <person name="Teijaro C.N."/>
            <person name="Fluegel L."/>
            <person name="Davis C.M."/>
            <person name="Simpson J.R."/>
            <person name="Lauterbach L."/>
            <person name="Steele A.D."/>
            <person name="Gui C."/>
            <person name="Meng S."/>
            <person name="Li G."/>
            <person name="Viehrig K."/>
            <person name="Ye F."/>
            <person name="Su P."/>
            <person name="Kiefer A.F."/>
            <person name="Nichols A."/>
            <person name="Cepeda A.J."/>
            <person name="Yan W."/>
            <person name="Fan B."/>
            <person name="Jiang Y."/>
            <person name="Adhikari A."/>
            <person name="Zheng C.-J."/>
            <person name="Schuster L."/>
            <person name="Cowan T.M."/>
            <person name="Smanski M.J."/>
            <person name="Chevrette M.G."/>
            <person name="De Carvalho L.P.S."/>
            <person name="Shen B."/>
        </authorList>
    </citation>
    <scope>NUCLEOTIDE SEQUENCE [LARGE SCALE GENOMIC DNA]</scope>
    <source>
        <strain evidence="2 3">NPDC050403</strain>
    </source>
</reference>
<dbReference type="Pfam" id="PF04965">
    <property type="entry name" value="GPW_gp25"/>
    <property type="match status" value="1"/>
</dbReference>
<comment type="caution">
    <text evidence="2">The sequence shown here is derived from an EMBL/GenBank/DDBJ whole genome shotgun (WGS) entry which is preliminary data.</text>
</comment>
<dbReference type="EMBL" id="JBFAKC010000016">
    <property type="protein sequence ID" value="MEV0711572.1"/>
    <property type="molecule type" value="Genomic_DNA"/>
</dbReference>
<proteinExistence type="predicted"/>